<feature type="compositionally biased region" description="Polar residues" evidence="1">
    <location>
        <begin position="302"/>
        <end position="316"/>
    </location>
</feature>
<protein>
    <recommendedName>
        <fullName evidence="5">Lysine-specific metallo-endopeptidase domain-containing protein</fullName>
    </recommendedName>
</protein>
<dbReference type="AlphaFoldDB" id="A0A409YWF8"/>
<name>A0A409YWF8_9AGAR</name>
<accession>A0A409YWF8</accession>
<feature type="region of interest" description="Disordered" evidence="1">
    <location>
        <begin position="260"/>
        <end position="320"/>
    </location>
</feature>
<sequence length="403" mass="44556">MYHSENGLLYLYAFLILWAQCIVAVPVPGVTFRGDYSTLKTAISAKHRALLDDAFKEAAIQIGEMKAVIARAAVGNAQDRQKVHTVFGNQVDMEEMLGMVNFIASCTLHLENVNVDLGPGTLGEVRGGKTNIAKKLLDKKGGELWKHSATLIHEASHLRPGKRSHDYFEWKGEENKSGLEPVHRGPVCGYMDAQYWLVVKHLGPMAWIIADAWSVFGFYVVHGSLPEDIPRNEHWEANYDPGFPPPTHVQSTIPHPDSILFYEEKGGSSSGASSPHIPHAGPSTGHQANPSLPHQDAPPSVFQYQTGQGSHASPATQHAHYDHVPEEPYWEEGTQAGPSTEEYHEYYSPGHGVEYEGAYGESHAPPKKKKPQKPVKKSMMLELFTKGTPEGYSSSWKGKKKKH</sequence>
<feature type="region of interest" description="Disordered" evidence="1">
    <location>
        <begin position="354"/>
        <end position="403"/>
    </location>
</feature>
<evidence type="ECO:0000256" key="2">
    <source>
        <dbReference type="SAM" id="SignalP"/>
    </source>
</evidence>
<feature type="signal peptide" evidence="2">
    <location>
        <begin position="1"/>
        <end position="24"/>
    </location>
</feature>
<keyword evidence="2" id="KW-0732">Signal</keyword>
<evidence type="ECO:0000313" key="4">
    <source>
        <dbReference type="Proteomes" id="UP000284842"/>
    </source>
</evidence>
<reference evidence="3 4" key="1">
    <citation type="journal article" date="2018" name="Evol. Lett.">
        <title>Horizontal gene cluster transfer increased hallucinogenic mushroom diversity.</title>
        <authorList>
            <person name="Reynolds H.T."/>
            <person name="Vijayakumar V."/>
            <person name="Gluck-Thaler E."/>
            <person name="Korotkin H.B."/>
            <person name="Matheny P.B."/>
            <person name="Slot J.C."/>
        </authorList>
    </citation>
    <scope>NUCLEOTIDE SEQUENCE [LARGE SCALE GENOMIC DNA]</scope>
    <source>
        <strain evidence="3 4">2629</strain>
    </source>
</reference>
<feature type="compositionally biased region" description="Basic residues" evidence="1">
    <location>
        <begin position="365"/>
        <end position="376"/>
    </location>
</feature>
<dbReference type="InParanoid" id="A0A409YWF8"/>
<gene>
    <name evidence="3" type="ORF">CVT24_007247</name>
</gene>
<evidence type="ECO:0000256" key="1">
    <source>
        <dbReference type="SAM" id="MobiDB-lite"/>
    </source>
</evidence>
<proteinExistence type="predicted"/>
<dbReference type="EMBL" id="NHTK01000464">
    <property type="protein sequence ID" value="PPR07364.1"/>
    <property type="molecule type" value="Genomic_DNA"/>
</dbReference>
<evidence type="ECO:0000313" key="3">
    <source>
        <dbReference type="EMBL" id="PPR07364.1"/>
    </source>
</evidence>
<keyword evidence="4" id="KW-1185">Reference proteome</keyword>
<organism evidence="3 4">
    <name type="scientific">Panaeolus cyanescens</name>
    <dbReference type="NCBI Taxonomy" id="181874"/>
    <lineage>
        <taxon>Eukaryota</taxon>
        <taxon>Fungi</taxon>
        <taxon>Dikarya</taxon>
        <taxon>Basidiomycota</taxon>
        <taxon>Agaricomycotina</taxon>
        <taxon>Agaricomycetes</taxon>
        <taxon>Agaricomycetidae</taxon>
        <taxon>Agaricales</taxon>
        <taxon>Agaricineae</taxon>
        <taxon>Galeropsidaceae</taxon>
        <taxon>Panaeolus</taxon>
    </lineage>
</organism>
<comment type="caution">
    <text evidence="3">The sequence shown here is derived from an EMBL/GenBank/DDBJ whole genome shotgun (WGS) entry which is preliminary data.</text>
</comment>
<evidence type="ECO:0008006" key="5">
    <source>
        <dbReference type="Google" id="ProtNLM"/>
    </source>
</evidence>
<feature type="chain" id="PRO_5019273176" description="Lysine-specific metallo-endopeptidase domain-containing protein" evidence="2">
    <location>
        <begin position="25"/>
        <end position="403"/>
    </location>
</feature>
<dbReference type="Proteomes" id="UP000284842">
    <property type="component" value="Unassembled WGS sequence"/>
</dbReference>